<organism evidence="4 5">
    <name type="scientific">Paralimibaculum aggregatum</name>
    <dbReference type="NCBI Taxonomy" id="3036245"/>
    <lineage>
        <taxon>Bacteria</taxon>
        <taxon>Pseudomonadati</taxon>
        <taxon>Pseudomonadota</taxon>
        <taxon>Alphaproteobacteria</taxon>
        <taxon>Rhodobacterales</taxon>
        <taxon>Paracoccaceae</taxon>
        <taxon>Paralimibaculum</taxon>
    </lineage>
</organism>
<evidence type="ECO:0000256" key="2">
    <source>
        <dbReference type="ARBA" id="ARBA00023002"/>
    </source>
</evidence>
<evidence type="ECO:0000313" key="4">
    <source>
        <dbReference type="EMBL" id="GMG82849.1"/>
    </source>
</evidence>
<reference evidence="4 5" key="1">
    <citation type="submission" date="2023-04" db="EMBL/GenBank/DDBJ databases">
        <title>Marinoamorphus aggregata gen. nov., sp. Nov., isolate from tissue of brittle star Ophioplocus japonicus.</title>
        <authorList>
            <person name="Kawano K."/>
            <person name="Sawayama S."/>
            <person name="Nakagawa S."/>
        </authorList>
    </citation>
    <scope>NUCLEOTIDE SEQUENCE [LARGE SCALE GENOMIC DNA]</scope>
    <source>
        <strain evidence="4 5">NKW23</strain>
    </source>
</reference>
<proteinExistence type="inferred from homology"/>
<dbReference type="InterPro" id="IPR002347">
    <property type="entry name" value="SDR_fam"/>
</dbReference>
<dbReference type="SUPFAM" id="SSF51735">
    <property type="entry name" value="NAD(P)-binding Rossmann-fold domains"/>
    <property type="match status" value="1"/>
</dbReference>
<name>A0ABQ6LHS7_9RHOB</name>
<evidence type="ECO:0000256" key="3">
    <source>
        <dbReference type="RuleBase" id="RU000363"/>
    </source>
</evidence>
<sequence length="277" mass="30733">MDRRSVLITGCSSGIGHHAAHALKARGWRVFASCRKAEDCARLEAEGLESPRLDYTDPASIAAALDAVTGATGGRLDALFNNGAYASPGAVEDMPTEAFREIFETNFFGWHELTRRVLPVMRAQGHGRILQNSSVLGFAALKMRGAYISTKFALEGYTDTLRLELAGTPIHVMLLEPGPIRTRIRENARPHYRRWIDAANSPWAELYATVLEPRLFEENPPPDRFELSCAATTAKIVHALESRRPRPRYPVTTPTYAAGLLKRALPTRWLDRVLARG</sequence>
<evidence type="ECO:0000313" key="5">
    <source>
        <dbReference type="Proteomes" id="UP001239909"/>
    </source>
</evidence>
<dbReference type="CDD" id="cd05374">
    <property type="entry name" value="17beta-HSD-like_SDR_c"/>
    <property type="match status" value="1"/>
</dbReference>
<dbReference type="EMBL" id="BSYI01000013">
    <property type="protein sequence ID" value="GMG82849.1"/>
    <property type="molecule type" value="Genomic_DNA"/>
</dbReference>
<dbReference type="PRINTS" id="PR00081">
    <property type="entry name" value="GDHRDH"/>
</dbReference>
<evidence type="ECO:0000256" key="1">
    <source>
        <dbReference type="ARBA" id="ARBA00006484"/>
    </source>
</evidence>
<dbReference type="Proteomes" id="UP001239909">
    <property type="component" value="Unassembled WGS sequence"/>
</dbReference>
<comment type="similarity">
    <text evidence="1 3">Belongs to the short-chain dehydrogenases/reductases (SDR) family.</text>
</comment>
<dbReference type="PANTHER" id="PTHR44169">
    <property type="entry name" value="NADPH-DEPENDENT 1-ACYLDIHYDROXYACETONE PHOSPHATE REDUCTASE"/>
    <property type="match status" value="1"/>
</dbReference>
<dbReference type="Pfam" id="PF00106">
    <property type="entry name" value="adh_short"/>
    <property type="match status" value="1"/>
</dbReference>
<dbReference type="Gene3D" id="3.40.50.720">
    <property type="entry name" value="NAD(P)-binding Rossmann-like Domain"/>
    <property type="match status" value="1"/>
</dbReference>
<dbReference type="PANTHER" id="PTHR44169:SF6">
    <property type="entry name" value="NADPH-DEPENDENT 1-ACYLDIHYDROXYACETONE PHOSPHATE REDUCTASE"/>
    <property type="match status" value="1"/>
</dbReference>
<dbReference type="PRINTS" id="PR00080">
    <property type="entry name" value="SDRFAMILY"/>
</dbReference>
<keyword evidence="2" id="KW-0560">Oxidoreductase</keyword>
<comment type="caution">
    <text evidence="4">The sequence shown here is derived from an EMBL/GenBank/DDBJ whole genome shotgun (WGS) entry which is preliminary data.</text>
</comment>
<dbReference type="InterPro" id="IPR036291">
    <property type="entry name" value="NAD(P)-bd_dom_sf"/>
</dbReference>
<keyword evidence="5" id="KW-1185">Reference proteome</keyword>
<dbReference type="RefSeq" id="WP_285671639.1">
    <property type="nucleotide sequence ID" value="NZ_BSYI01000013.1"/>
</dbReference>
<accession>A0ABQ6LHS7</accession>
<protein>
    <submittedName>
        <fullName evidence="4">SDR family NAD(P)-dependent oxidoreductase</fullName>
    </submittedName>
</protein>
<gene>
    <name evidence="4" type="ORF">LNKW23_20620</name>
</gene>